<keyword evidence="5" id="KW-0862">Zinc</keyword>
<proteinExistence type="inferred from homology"/>
<comment type="similarity">
    <text evidence="2">Belongs to the histone deacetylase family.</text>
</comment>
<dbReference type="Gene3D" id="3.40.630.30">
    <property type="match status" value="1"/>
</dbReference>
<dbReference type="PANTHER" id="PTHR10625">
    <property type="entry name" value="HISTONE DEACETYLASE HDAC1-RELATED"/>
    <property type="match status" value="1"/>
</dbReference>
<dbReference type="GO" id="GO:0016787">
    <property type="term" value="F:hydrolase activity"/>
    <property type="evidence" value="ECO:0007669"/>
    <property type="project" value="UniProtKB-KW"/>
</dbReference>
<evidence type="ECO:0000256" key="1">
    <source>
        <dbReference type="ARBA" id="ARBA00001947"/>
    </source>
</evidence>
<accession>A0A1G9M3I1</accession>
<dbReference type="OrthoDB" id="9808367at2"/>
<evidence type="ECO:0000259" key="6">
    <source>
        <dbReference type="PROSITE" id="PS51186"/>
    </source>
</evidence>
<dbReference type="PRINTS" id="PR01270">
    <property type="entry name" value="HDASUPER"/>
</dbReference>
<dbReference type="STRING" id="144026.SAMN04488568_101305"/>
<evidence type="ECO:0000256" key="3">
    <source>
        <dbReference type="ARBA" id="ARBA00022723"/>
    </source>
</evidence>
<dbReference type="GO" id="GO:0046872">
    <property type="term" value="F:metal ion binding"/>
    <property type="evidence" value="ECO:0007669"/>
    <property type="project" value="UniProtKB-KW"/>
</dbReference>
<dbReference type="EMBL" id="FNHG01000001">
    <property type="protein sequence ID" value="SDL68521.1"/>
    <property type="molecule type" value="Genomic_DNA"/>
</dbReference>
<keyword evidence="8" id="KW-1185">Reference proteome</keyword>
<dbReference type="Pfam" id="PF00850">
    <property type="entry name" value="Hist_deacetyl"/>
    <property type="match status" value="1"/>
</dbReference>
<dbReference type="PANTHER" id="PTHR10625:SF17">
    <property type="entry name" value="HISTONE DEACETYLASE 8"/>
    <property type="match status" value="1"/>
</dbReference>
<dbReference type="GO" id="GO:0004407">
    <property type="term" value="F:histone deacetylase activity"/>
    <property type="evidence" value="ECO:0007669"/>
    <property type="project" value="TreeGrafter"/>
</dbReference>
<sequence>MLKFVRVIAGIDPDYQRHLEGIQDVFLKAFPFNSSYIDKIAHYSAGEYPPDCEVILLCATKAGKVLGFSVTFFFADIKASYLDYIASDPARASRGIGGALYEMTREDQRKRGSRRLFLDSLPDEAELLNEHELLADGRRRMAFYERLGARPVLGTGYERLVTRSNMGDANMLLHDGMGDEKPLHRRTLKAAIARIMQAKNGMAADDPVLVELLASIQDEPVRIRPPQYTNLRPKKLPALARPIDVVITADEAPSIEHSPFKGYYERPARVAAVRKALEGLPVNDHEAGRWGLEHILEVHDHRMVKFLEETATRIPEGRIVYPEIFPIRHADRLPRNFEMRAGYFCIDTSTPLTRAVYPAARRAVDAALSGARLIRDGKAGWAYVVVRPPGHHAERRAFGGFCYFNNASIAAHHLSGQGKAAGKTAKPARVAVLDIDHHHGNGTQDIFYERDDVLTVSIHGHPEDCYPFFAGFEDERGRDAGLGFNRNYPIRPGVDDAGYLTVLGRALRRIKAFAPDYLVVSLGVDIMKGDPTGNFFITPEGMHRIAEAIGREKYKTLIVQEGGYSLANIRRGVQQFLLGFAAGQEAPRGEGVKPRKPRAAGD</sequence>
<dbReference type="InterPro" id="IPR000286">
    <property type="entry name" value="HDACs"/>
</dbReference>
<dbReference type="InterPro" id="IPR037138">
    <property type="entry name" value="His_deacetylse_dom_sf"/>
</dbReference>
<evidence type="ECO:0000313" key="7">
    <source>
        <dbReference type="EMBL" id="SDL68521.1"/>
    </source>
</evidence>
<dbReference type="AlphaFoldDB" id="A0A1G9M3I1"/>
<dbReference type="GO" id="GO:0016747">
    <property type="term" value="F:acyltransferase activity, transferring groups other than amino-acyl groups"/>
    <property type="evidence" value="ECO:0007669"/>
    <property type="project" value="InterPro"/>
</dbReference>
<evidence type="ECO:0000256" key="4">
    <source>
        <dbReference type="ARBA" id="ARBA00022801"/>
    </source>
</evidence>
<gene>
    <name evidence="7" type="ORF">SAMN04488568_101305</name>
</gene>
<dbReference type="Gene3D" id="3.40.800.20">
    <property type="entry name" value="Histone deacetylase domain"/>
    <property type="match status" value="1"/>
</dbReference>
<dbReference type="SUPFAM" id="SSF52768">
    <property type="entry name" value="Arginase/deacetylase"/>
    <property type="match status" value="1"/>
</dbReference>
<dbReference type="InterPro" id="IPR016181">
    <property type="entry name" value="Acyl_CoA_acyltransferase"/>
</dbReference>
<dbReference type="PROSITE" id="PS51186">
    <property type="entry name" value="GNAT"/>
    <property type="match status" value="1"/>
</dbReference>
<keyword evidence="4" id="KW-0378">Hydrolase</keyword>
<dbReference type="CDD" id="cd10001">
    <property type="entry name" value="HDAC_classII_APAH"/>
    <property type="match status" value="1"/>
</dbReference>
<dbReference type="SUPFAM" id="SSF55729">
    <property type="entry name" value="Acyl-CoA N-acyltransferases (Nat)"/>
    <property type="match status" value="1"/>
</dbReference>
<evidence type="ECO:0000313" key="8">
    <source>
        <dbReference type="Proteomes" id="UP000199759"/>
    </source>
</evidence>
<protein>
    <submittedName>
        <fullName evidence="7">Acetoin utilization deacetylase AcuC</fullName>
    </submittedName>
</protein>
<dbReference type="RefSeq" id="WP_091765683.1">
    <property type="nucleotide sequence ID" value="NZ_FNHG01000001.1"/>
</dbReference>
<name>A0A1G9M3I1_9PROT</name>
<dbReference type="GO" id="GO:0040029">
    <property type="term" value="P:epigenetic regulation of gene expression"/>
    <property type="evidence" value="ECO:0007669"/>
    <property type="project" value="TreeGrafter"/>
</dbReference>
<keyword evidence="3" id="KW-0479">Metal-binding</keyword>
<dbReference type="InterPro" id="IPR023801">
    <property type="entry name" value="His_deacetylse_dom"/>
</dbReference>
<feature type="domain" description="N-acetyltransferase" evidence="6">
    <location>
        <begin position="9"/>
        <end position="167"/>
    </location>
</feature>
<dbReference type="InterPro" id="IPR023696">
    <property type="entry name" value="Ureohydrolase_dom_sf"/>
</dbReference>
<evidence type="ECO:0000256" key="5">
    <source>
        <dbReference type="ARBA" id="ARBA00022833"/>
    </source>
</evidence>
<comment type="cofactor">
    <cofactor evidence="1">
        <name>Zn(2+)</name>
        <dbReference type="ChEBI" id="CHEBI:29105"/>
    </cofactor>
</comment>
<evidence type="ECO:0000256" key="2">
    <source>
        <dbReference type="ARBA" id="ARBA00005947"/>
    </source>
</evidence>
<reference evidence="7 8" key="1">
    <citation type="submission" date="2016-10" db="EMBL/GenBank/DDBJ databases">
        <authorList>
            <person name="de Groot N.N."/>
        </authorList>
    </citation>
    <scope>NUCLEOTIDE SEQUENCE [LARGE SCALE GENOMIC DNA]</scope>
    <source>
        <strain evidence="7 8">DSM 16077</strain>
    </source>
</reference>
<organism evidence="7 8">
    <name type="scientific">Maricaulis salignorans</name>
    <dbReference type="NCBI Taxonomy" id="144026"/>
    <lineage>
        <taxon>Bacteria</taxon>
        <taxon>Pseudomonadati</taxon>
        <taxon>Pseudomonadota</taxon>
        <taxon>Alphaproteobacteria</taxon>
        <taxon>Maricaulales</taxon>
        <taxon>Maricaulaceae</taxon>
        <taxon>Maricaulis</taxon>
    </lineage>
</organism>
<dbReference type="InterPro" id="IPR000182">
    <property type="entry name" value="GNAT_dom"/>
</dbReference>
<dbReference type="CDD" id="cd04301">
    <property type="entry name" value="NAT_SF"/>
    <property type="match status" value="1"/>
</dbReference>
<dbReference type="Proteomes" id="UP000199759">
    <property type="component" value="Unassembled WGS sequence"/>
</dbReference>